<evidence type="ECO:0008006" key="3">
    <source>
        <dbReference type="Google" id="ProtNLM"/>
    </source>
</evidence>
<dbReference type="Proteomes" id="UP000179362">
    <property type="component" value="Unassembled WGS sequence"/>
</dbReference>
<name>A0A1F6U4L1_9PROT</name>
<gene>
    <name evidence="1" type="ORF">A3B81_04005</name>
</gene>
<protein>
    <recommendedName>
        <fullName evidence="3">Porin domain-containing protein</fullName>
    </recommendedName>
</protein>
<evidence type="ECO:0000313" key="2">
    <source>
        <dbReference type="Proteomes" id="UP000179362"/>
    </source>
</evidence>
<accession>A0A1F6U4L1</accession>
<comment type="caution">
    <text evidence="1">The sequence shown here is derived from an EMBL/GenBank/DDBJ whole genome shotgun (WGS) entry which is preliminary data.</text>
</comment>
<sequence length="337" mass="35801">MPEDVFAALVTKLKYVKTNGTDKTEITNTGELKFPDEAAFFLGGRAGEHIGFVTEIALNTAAENFTSFKIHYTDKVFGTDVSIIPYLTDAGGAPYGFELLNTGAQRFQRVAEERSAISAQQYIGAGAGAATGIALVASSENYFVNYSLWHPAFGDAAHKQFAGYLRAAITPTIGDWDTAVGVQVFNGTSWTVDTTTTEDSKTMPKAEFIDAQAQGSVGGMPLGLYFTHGKAPGTTAGGGNTPSTFNANPKDEKATSLLAELGFMPRFSAFLGYLDGDNGANANNTDKRTTIGLNWMIAQNSYLQLWNTKGSGSAYETGGPMAAFGKNKVGLLLFSAF</sequence>
<reference evidence="1 2" key="1">
    <citation type="journal article" date="2016" name="Nat. Commun.">
        <title>Thousands of microbial genomes shed light on interconnected biogeochemical processes in an aquifer system.</title>
        <authorList>
            <person name="Anantharaman K."/>
            <person name="Brown C.T."/>
            <person name="Hug L.A."/>
            <person name="Sharon I."/>
            <person name="Castelle C.J."/>
            <person name="Probst A.J."/>
            <person name="Thomas B.C."/>
            <person name="Singh A."/>
            <person name="Wilkins M.J."/>
            <person name="Karaoz U."/>
            <person name="Brodie E.L."/>
            <person name="Williams K.H."/>
            <person name="Hubbard S.S."/>
            <person name="Banfield J.F."/>
        </authorList>
    </citation>
    <scope>NUCLEOTIDE SEQUENCE [LARGE SCALE GENOMIC DNA]</scope>
</reference>
<evidence type="ECO:0000313" key="1">
    <source>
        <dbReference type="EMBL" id="OGI52280.1"/>
    </source>
</evidence>
<organism evidence="1 2">
    <name type="scientific">Candidatus Muproteobacteria bacterium RIFCSPHIGHO2_02_FULL_65_16</name>
    <dbReference type="NCBI Taxonomy" id="1817766"/>
    <lineage>
        <taxon>Bacteria</taxon>
        <taxon>Pseudomonadati</taxon>
        <taxon>Pseudomonadota</taxon>
        <taxon>Candidatus Muproteobacteria</taxon>
    </lineage>
</organism>
<dbReference type="AlphaFoldDB" id="A0A1F6U4L1"/>
<proteinExistence type="predicted"/>
<dbReference type="EMBL" id="MFTA01000033">
    <property type="protein sequence ID" value="OGI52280.1"/>
    <property type="molecule type" value="Genomic_DNA"/>
</dbReference>